<dbReference type="PROSITE" id="PS50088">
    <property type="entry name" value="ANK_REPEAT"/>
    <property type="match status" value="2"/>
</dbReference>
<dbReference type="Gene3D" id="1.25.40.20">
    <property type="entry name" value="Ankyrin repeat-containing domain"/>
    <property type="match status" value="3"/>
</dbReference>
<dbReference type="InterPro" id="IPR036770">
    <property type="entry name" value="Ankyrin_rpt-contain_sf"/>
</dbReference>
<dbReference type="GeneID" id="101849275"/>
<dbReference type="RefSeq" id="XP_035829763.1">
    <property type="nucleotide sequence ID" value="XM_035973870.1"/>
</dbReference>
<reference evidence="3" key="1">
    <citation type="submission" date="2025-08" db="UniProtKB">
        <authorList>
            <consortium name="RefSeq"/>
        </authorList>
    </citation>
    <scope>IDENTIFICATION</scope>
</reference>
<dbReference type="PANTHER" id="PTHR24172">
    <property type="entry name" value="ANK_REP_REGION DOMAIN-CONTAINING PROTEIN"/>
    <property type="match status" value="1"/>
</dbReference>
<sequence length="703" mass="79800">MNLKKTKMFKVIATEGRENILKVSREYLRAGKDPNLRDPDTGGNLLHHIIAHSHKFQDPEMLTILYMLACRDVNVDAQDYNGDTALHCAVRTRGAYRIMVALIRCGTDTSITNSTGMTAEDILLQEKPVGHEEMLHWYCKFKPGLWCALREEKPNKRLIEKLLQSWCRLTTVKNGHVINMKVLIQHDMRKMSLLRLLETYENTVELALALIGGLGFIVRQWIKEGILTNISVNTLDLSHQQRYPDYPEAPQPLLAATWETNSFDAVDTLMDLNPDTSVLYACDKALTPKPLVFHLLDSMYRPKETRTVHRILEGADVSVRNSLGQTLLFQAIATEESLETVAILLRKGVNIGARDNLGRTARDFAENLQKPGYIKAIDEQVIQFVKKKDFPQIERLLLEGYDHLTDLKDSHGRSIVDIAKKFSSRQIYEVIRLGDAIQLYVKRVFRAVDEGNHDDLQKLVSCKKYAAGRDVCGRTPLLKAILQRRRGLVMKMVRDCRFTINLQDTMGRTPLHYAYLFLDDPDMIGLLHKNGANPDLEDVRGRRPISYSRSVCGVQTLSQLQRDVLDADLDIFTYKTNFEETFKIAVRAADLVTVKALVKGLGENGDITRYSQLLFDCVDLCREDIAVHLLNSGFRADIWKQYSKCEPTNPLCGMGECSHSMISLKQRAVETGCCRVVKLINQRSENVEALTRQSTSLLNFGAM</sequence>
<feature type="repeat" description="ANK" evidence="1">
    <location>
        <begin position="81"/>
        <end position="114"/>
    </location>
</feature>
<dbReference type="SMART" id="SM00248">
    <property type="entry name" value="ANK"/>
    <property type="match status" value="4"/>
</dbReference>
<evidence type="ECO:0000313" key="2">
    <source>
        <dbReference type="Proteomes" id="UP000694888"/>
    </source>
</evidence>
<organism evidence="2 3">
    <name type="scientific">Aplysia californica</name>
    <name type="common">California sea hare</name>
    <dbReference type="NCBI Taxonomy" id="6500"/>
    <lineage>
        <taxon>Eukaryota</taxon>
        <taxon>Metazoa</taxon>
        <taxon>Spiralia</taxon>
        <taxon>Lophotrochozoa</taxon>
        <taxon>Mollusca</taxon>
        <taxon>Gastropoda</taxon>
        <taxon>Heterobranchia</taxon>
        <taxon>Euthyneura</taxon>
        <taxon>Tectipleura</taxon>
        <taxon>Aplysiida</taxon>
        <taxon>Aplysioidea</taxon>
        <taxon>Aplysiidae</taxon>
        <taxon>Aplysia</taxon>
    </lineage>
</organism>
<keyword evidence="1" id="KW-0040">ANK repeat</keyword>
<evidence type="ECO:0000256" key="1">
    <source>
        <dbReference type="PROSITE-ProRule" id="PRU00023"/>
    </source>
</evidence>
<dbReference type="Proteomes" id="UP000694888">
    <property type="component" value="Unplaced"/>
</dbReference>
<dbReference type="InterPro" id="IPR002110">
    <property type="entry name" value="Ankyrin_rpt"/>
</dbReference>
<dbReference type="Pfam" id="PF12796">
    <property type="entry name" value="Ank_2"/>
    <property type="match status" value="1"/>
</dbReference>
<dbReference type="PANTHER" id="PTHR24172:SF4">
    <property type="entry name" value="ANK_REP_REGION DOMAIN-CONTAINING PROTEIN"/>
    <property type="match status" value="1"/>
</dbReference>
<name>A0ABM1W520_APLCA</name>
<accession>A0ABM1W520</accession>
<gene>
    <name evidence="3" type="primary">LOC101849275</name>
</gene>
<evidence type="ECO:0000313" key="3">
    <source>
        <dbReference type="RefSeq" id="XP_035829763.1"/>
    </source>
</evidence>
<proteinExistence type="predicted"/>
<dbReference type="Pfam" id="PF00023">
    <property type="entry name" value="Ank"/>
    <property type="match status" value="1"/>
</dbReference>
<feature type="repeat" description="ANK" evidence="1">
    <location>
        <begin position="506"/>
        <end position="539"/>
    </location>
</feature>
<dbReference type="PROSITE" id="PS50297">
    <property type="entry name" value="ANK_REP_REGION"/>
    <property type="match status" value="1"/>
</dbReference>
<dbReference type="SUPFAM" id="SSF48403">
    <property type="entry name" value="Ankyrin repeat"/>
    <property type="match status" value="2"/>
</dbReference>
<keyword evidence="2" id="KW-1185">Reference proteome</keyword>
<protein>
    <submittedName>
        <fullName evidence="3">Uncharacterized protein LOC101849275</fullName>
    </submittedName>
</protein>